<dbReference type="EMBL" id="CP037864">
    <property type="protein sequence ID" value="QBM24992.1"/>
    <property type="molecule type" value="Genomic_DNA"/>
</dbReference>
<evidence type="ECO:0000313" key="2">
    <source>
        <dbReference type="Proteomes" id="UP000293850"/>
    </source>
</evidence>
<reference evidence="1 2" key="1">
    <citation type="submission" date="2019-03" db="EMBL/GenBank/DDBJ databases">
        <title>Complete genome sequence of an arsenate-respiring bacteria, Citrobacter sp. LY-1.</title>
        <authorList>
            <person name="Wang H."/>
            <person name="Liu Y."/>
            <person name="Li Q."/>
            <person name="Huang J."/>
        </authorList>
    </citation>
    <scope>NUCLEOTIDE SEQUENCE [LARGE SCALE GENOMIC DNA]</scope>
    <source>
        <strain evidence="1 2">LY-1</strain>
    </source>
</reference>
<proteinExistence type="predicted"/>
<sequence>MSDTSTLPVAENQLSKKENNTVHISHESCDIYYCTESQELLFLTTAAAKNIDEHASEIMTAVDEFHQANEEYSKAIEEFGVLNSKIEESSALTDKETNISNQEANLTGKRDALQKVIGKFESEGAGYDDVVELIPISRKNGGAGTKKRYAFAKKGYVDNLGAGVRHKVKFKQSDADSILKRENGNITGISVSKLKKQIKDLEFENKGVNLFDPIDKKLIDETLTGWAESWNNSLVSHKEIGQFIDFSAGAQFMRCTSNLAASAEWDPSTGELAIKGEFKATLSLASGIVETTFYLPDRVGWSLTFQPENRTEPLKMGMLRVYLKTSLIGFVGASAQAEAQLQITTYGGKQMIMGNSAGRLPRFSERHVSGATFHKAREENEDGAKVSAEAFGGARAELKLAGGVQWLQPPELTVRQGKTGDDAKEANEFADFCTFTESLVGMAGAGIGGTFQCDFVNGKFCFKIAASLCVGLGAKGSFEAEVDFDKFYEFSKWLIYQLYGLDYAFFEIVAKDAFKAFTQVSVLLLSDMEESIAKGLKSSQETLVTIKEKYTNLVESIESAFDKSERRNQLAANIIKSPDLLLMRTPEAKGILLYLLTRHDTADHFDFDNRGDYFIDIYQERKQAIIVVLQSIQTQREWFQIFSRFNASGGDMAEGNSALKYMVAQNSMNAVRRFLQEGFDKVNEMDLIYKRLRTTPAWGYALTMNNTTAYRLTTADNPFYPRMGTFSPMSGANSEEWS</sequence>
<evidence type="ECO:0000313" key="1">
    <source>
        <dbReference type="EMBL" id="QBM24992.1"/>
    </source>
</evidence>
<dbReference type="Proteomes" id="UP000293850">
    <property type="component" value="Chromosome"/>
</dbReference>
<dbReference type="RefSeq" id="WP_133086938.1">
    <property type="nucleotide sequence ID" value="NZ_CP037864.1"/>
</dbReference>
<dbReference type="AlphaFoldDB" id="A0A4P6WSP8"/>
<keyword evidence="2" id="KW-1185">Reference proteome</keyword>
<name>A0A4P6WSP8_9ENTR</name>
<accession>A0A4P6WSP8</accession>
<protein>
    <submittedName>
        <fullName evidence="1">ATPase</fullName>
    </submittedName>
</protein>
<organism evidence="1 2">
    <name type="scientific">Citrobacter arsenatis</name>
    <dbReference type="NCBI Taxonomy" id="2546350"/>
    <lineage>
        <taxon>Bacteria</taxon>
        <taxon>Pseudomonadati</taxon>
        <taxon>Pseudomonadota</taxon>
        <taxon>Gammaproteobacteria</taxon>
        <taxon>Enterobacterales</taxon>
        <taxon>Enterobacteriaceae</taxon>
        <taxon>Citrobacter</taxon>
    </lineage>
</organism>
<gene>
    <name evidence="1" type="ORF">E1B03_22190</name>
</gene>
<dbReference type="KEGG" id="cars:E1B03_22190"/>